<proteinExistence type="predicted"/>
<reference evidence="2" key="1">
    <citation type="journal article" date="2018" name="Genome Biol. Evol.">
        <title>Genomics and development of Lentinus tigrinus, a white-rot wood-decaying mushroom with dimorphic fruiting bodies.</title>
        <authorList>
            <person name="Wu B."/>
            <person name="Xu Z."/>
            <person name="Knudson A."/>
            <person name="Carlson A."/>
            <person name="Chen N."/>
            <person name="Kovaka S."/>
            <person name="LaButti K."/>
            <person name="Lipzen A."/>
            <person name="Pennachio C."/>
            <person name="Riley R."/>
            <person name="Schakwitz W."/>
            <person name="Umezawa K."/>
            <person name="Ohm R.A."/>
            <person name="Grigoriev I.V."/>
            <person name="Nagy L.G."/>
            <person name="Gibbons J."/>
            <person name="Hibbett D."/>
        </authorList>
    </citation>
    <scope>NUCLEOTIDE SEQUENCE [LARGE SCALE GENOMIC DNA]</scope>
    <source>
        <strain evidence="2">ALCF2SS1-6</strain>
    </source>
</reference>
<dbReference type="EMBL" id="ML122316">
    <property type="protein sequence ID" value="RPD53775.1"/>
    <property type="molecule type" value="Genomic_DNA"/>
</dbReference>
<evidence type="ECO:0000256" key="1">
    <source>
        <dbReference type="SAM" id="MobiDB-lite"/>
    </source>
</evidence>
<evidence type="ECO:0000313" key="2">
    <source>
        <dbReference type="EMBL" id="RPD53775.1"/>
    </source>
</evidence>
<feature type="compositionally biased region" description="Polar residues" evidence="1">
    <location>
        <begin position="31"/>
        <end position="41"/>
    </location>
</feature>
<dbReference type="AlphaFoldDB" id="A0A5C2RTB1"/>
<gene>
    <name evidence="2" type="ORF">L227DRAFT_604445</name>
</gene>
<feature type="compositionally biased region" description="Basic residues" evidence="1">
    <location>
        <begin position="87"/>
        <end position="100"/>
    </location>
</feature>
<feature type="region of interest" description="Disordered" evidence="1">
    <location>
        <begin position="1"/>
        <end position="116"/>
    </location>
</feature>
<organism evidence="2 3">
    <name type="scientific">Lentinus tigrinus ALCF2SS1-6</name>
    <dbReference type="NCBI Taxonomy" id="1328759"/>
    <lineage>
        <taxon>Eukaryota</taxon>
        <taxon>Fungi</taxon>
        <taxon>Dikarya</taxon>
        <taxon>Basidiomycota</taxon>
        <taxon>Agaricomycotina</taxon>
        <taxon>Agaricomycetes</taxon>
        <taxon>Polyporales</taxon>
        <taxon>Polyporaceae</taxon>
        <taxon>Lentinus</taxon>
    </lineage>
</organism>
<feature type="compositionally biased region" description="Polar residues" evidence="1">
    <location>
        <begin position="9"/>
        <end position="18"/>
    </location>
</feature>
<dbReference type="Proteomes" id="UP000313359">
    <property type="component" value="Unassembled WGS sequence"/>
</dbReference>
<keyword evidence="3" id="KW-1185">Reference proteome</keyword>
<sequence length="172" mass="18534">MPVLATDQPIMSANASSKTRFRNRQKERLANSAQDRATSQARPDLASSARTSVREPFMERLVNSAQDSRDWGLAGSAETQGGSQARHGPRRPRKLGRAHGSHAAPHGIHIPPSRNAFDGVRRRARGTSSVYSHGLAFMGTVGWVHSDMPTAGANNLEGRVTVDLAATQVVEC</sequence>
<accession>A0A5C2RTB1</accession>
<protein>
    <submittedName>
        <fullName evidence="2">Uncharacterized protein</fullName>
    </submittedName>
</protein>
<evidence type="ECO:0000313" key="3">
    <source>
        <dbReference type="Proteomes" id="UP000313359"/>
    </source>
</evidence>
<name>A0A5C2RTB1_9APHY</name>